<evidence type="ECO:0000313" key="1">
    <source>
        <dbReference type="EMBL" id="TNN82273.1"/>
    </source>
</evidence>
<dbReference type="EMBL" id="SRLO01000040">
    <property type="protein sequence ID" value="TNN82273.1"/>
    <property type="molecule type" value="Genomic_DNA"/>
</dbReference>
<protein>
    <submittedName>
        <fullName evidence="1">Uncharacterized protein</fullName>
    </submittedName>
</protein>
<sequence length="101" mass="11353">MARRQRGVREAQDFVWKREKNGSTSDINSLFLITQLGREWPGVIAGMGEVREEYYRLGRLCLCDGGARQPSFTAIGSTVSLAGQNFKRQYPVVCDLPSINQ</sequence>
<evidence type="ECO:0000313" key="2">
    <source>
        <dbReference type="Proteomes" id="UP000314294"/>
    </source>
</evidence>
<dbReference type="AlphaFoldDB" id="A0A4Z2IYF1"/>
<proteinExistence type="predicted"/>
<comment type="caution">
    <text evidence="1">The sequence shown here is derived from an EMBL/GenBank/DDBJ whole genome shotgun (WGS) entry which is preliminary data.</text>
</comment>
<accession>A0A4Z2IYF1</accession>
<gene>
    <name evidence="1" type="ORF">EYF80_007393</name>
</gene>
<organism evidence="1 2">
    <name type="scientific">Liparis tanakae</name>
    <name type="common">Tanaka's snailfish</name>
    <dbReference type="NCBI Taxonomy" id="230148"/>
    <lineage>
        <taxon>Eukaryota</taxon>
        <taxon>Metazoa</taxon>
        <taxon>Chordata</taxon>
        <taxon>Craniata</taxon>
        <taxon>Vertebrata</taxon>
        <taxon>Euteleostomi</taxon>
        <taxon>Actinopterygii</taxon>
        <taxon>Neopterygii</taxon>
        <taxon>Teleostei</taxon>
        <taxon>Neoteleostei</taxon>
        <taxon>Acanthomorphata</taxon>
        <taxon>Eupercaria</taxon>
        <taxon>Perciformes</taxon>
        <taxon>Cottioidei</taxon>
        <taxon>Cottales</taxon>
        <taxon>Liparidae</taxon>
        <taxon>Liparis</taxon>
    </lineage>
</organism>
<keyword evidence="2" id="KW-1185">Reference proteome</keyword>
<name>A0A4Z2IYF1_9TELE</name>
<reference evidence="1 2" key="1">
    <citation type="submission" date="2019-03" db="EMBL/GenBank/DDBJ databases">
        <title>First draft genome of Liparis tanakae, snailfish: a comprehensive survey of snailfish specific genes.</title>
        <authorList>
            <person name="Kim W."/>
            <person name="Song I."/>
            <person name="Jeong J.-H."/>
            <person name="Kim D."/>
            <person name="Kim S."/>
            <person name="Ryu S."/>
            <person name="Song J.Y."/>
            <person name="Lee S.K."/>
        </authorList>
    </citation>
    <scope>NUCLEOTIDE SEQUENCE [LARGE SCALE GENOMIC DNA]</scope>
    <source>
        <tissue evidence="1">Muscle</tissue>
    </source>
</reference>
<dbReference type="Proteomes" id="UP000314294">
    <property type="component" value="Unassembled WGS sequence"/>
</dbReference>